<dbReference type="OrthoDB" id="10064642at2759"/>
<evidence type="ECO:0000256" key="3">
    <source>
        <dbReference type="ARBA" id="ARBA00022833"/>
    </source>
</evidence>
<evidence type="ECO:0000256" key="5">
    <source>
        <dbReference type="SAM" id="MobiDB-lite"/>
    </source>
</evidence>
<name>A0A813W5K1_9BILA</name>
<comment type="caution">
    <text evidence="8">The sequence shown here is derived from an EMBL/GenBank/DDBJ whole genome shotgun (WGS) entry which is preliminary data.</text>
</comment>
<dbReference type="InterPro" id="IPR003656">
    <property type="entry name" value="Znf_BED"/>
</dbReference>
<dbReference type="SUPFAM" id="SSF57667">
    <property type="entry name" value="beta-beta-alpha zinc fingers"/>
    <property type="match status" value="1"/>
</dbReference>
<dbReference type="PROSITE" id="PS50808">
    <property type="entry name" value="ZF_BED"/>
    <property type="match status" value="1"/>
</dbReference>
<gene>
    <name evidence="8" type="ORF">RFH988_LOCUS6561</name>
</gene>
<evidence type="ECO:0000256" key="1">
    <source>
        <dbReference type="ARBA" id="ARBA00022723"/>
    </source>
</evidence>
<dbReference type="InterPro" id="IPR036236">
    <property type="entry name" value="Znf_C2H2_sf"/>
</dbReference>
<accession>A0A813W5K1</accession>
<dbReference type="GO" id="GO:0008270">
    <property type="term" value="F:zinc ion binding"/>
    <property type="evidence" value="ECO:0007669"/>
    <property type="project" value="UniProtKB-KW"/>
</dbReference>
<proteinExistence type="predicted"/>
<dbReference type="Gene3D" id="3.30.40.10">
    <property type="entry name" value="Zinc/RING finger domain, C3HC4 (zinc finger)"/>
    <property type="match status" value="1"/>
</dbReference>
<keyword evidence="2 4" id="KW-0863">Zinc-finger</keyword>
<dbReference type="InterPro" id="IPR001841">
    <property type="entry name" value="Znf_RING"/>
</dbReference>
<dbReference type="GO" id="GO:0003677">
    <property type="term" value="F:DNA binding"/>
    <property type="evidence" value="ECO:0007669"/>
    <property type="project" value="InterPro"/>
</dbReference>
<keyword evidence="1" id="KW-0479">Metal-binding</keyword>
<feature type="domain" description="RING-type" evidence="6">
    <location>
        <begin position="174"/>
        <end position="214"/>
    </location>
</feature>
<evidence type="ECO:0000259" key="7">
    <source>
        <dbReference type="PROSITE" id="PS50808"/>
    </source>
</evidence>
<reference evidence="8" key="1">
    <citation type="submission" date="2021-02" db="EMBL/GenBank/DDBJ databases">
        <authorList>
            <person name="Nowell W R."/>
        </authorList>
    </citation>
    <scope>NUCLEOTIDE SEQUENCE</scope>
</reference>
<dbReference type="Proteomes" id="UP000663882">
    <property type="component" value="Unassembled WGS sequence"/>
</dbReference>
<dbReference type="SMART" id="SM00614">
    <property type="entry name" value="ZnF_BED"/>
    <property type="match status" value="1"/>
</dbReference>
<dbReference type="PROSITE" id="PS50089">
    <property type="entry name" value="ZF_RING_2"/>
    <property type="match status" value="1"/>
</dbReference>
<keyword evidence="3" id="KW-0862">Zinc</keyword>
<evidence type="ECO:0000259" key="6">
    <source>
        <dbReference type="PROSITE" id="PS50089"/>
    </source>
</evidence>
<evidence type="ECO:0000256" key="4">
    <source>
        <dbReference type="PROSITE-ProRule" id="PRU00175"/>
    </source>
</evidence>
<sequence length="225" mass="25207">MKTRRHTTDSRISSSRNEDINTSPSTSSDQQSTETSSTQDVIQNVPKSDVWQYFERCTSTGPLKARCLLCQHELSTPNYGTSTLKRHLAQVHDIKQFDSADAPTVNAIIQDGRGYGDLQKTGIKKLIDALKPGPTISKNNRIPVKLINSRLSTTRSRSTSRSTINNSDTIEDNCQICYGNVATYEYNPCQHCPMCGECFAKLNAQQLEQCFYCRRPATIHSRVPI</sequence>
<feature type="domain" description="BED-type" evidence="7">
    <location>
        <begin position="45"/>
        <end position="99"/>
    </location>
</feature>
<dbReference type="Pfam" id="PF13920">
    <property type="entry name" value="zf-C3HC4_3"/>
    <property type="match status" value="1"/>
</dbReference>
<evidence type="ECO:0000256" key="2">
    <source>
        <dbReference type="ARBA" id="ARBA00022771"/>
    </source>
</evidence>
<protein>
    <recommendedName>
        <fullName evidence="10">BED-type domain-containing protein</fullName>
    </recommendedName>
</protein>
<evidence type="ECO:0000313" key="8">
    <source>
        <dbReference type="EMBL" id="CAF0853023.1"/>
    </source>
</evidence>
<dbReference type="EMBL" id="CAJNOO010000198">
    <property type="protein sequence ID" value="CAF0853023.1"/>
    <property type="molecule type" value="Genomic_DNA"/>
</dbReference>
<dbReference type="InterPro" id="IPR013083">
    <property type="entry name" value="Znf_RING/FYVE/PHD"/>
</dbReference>
<feature type="region of interest" description="Disordered" evidence="5">
    <location>
        <begin position="1"/>
        <end position="41"/>
    </location>
</feature>
<evidence type="ECO:0000313" key="9">
    <source>
        <dbReference type="Proteomes" id="UP000663882"/>
    </source>
</evidence>
<dbReference type="Pfam" id="PF02892">
    <property type="entry name" value="zf-BED"/>
    <property type="match status" value="1"/>
</dbReference>
<organism evidence="8 9">
    <name type="scientific">Rotaria sordida</name>
    <dbReference type="NCBI Taxonomy" id="392033"/>
    <lineage>
        <taxon>Eukaryota</taxon>
        <taxon>Metazoa</taxon>
        <taxon>Spiralia</taxon>
        <taxon>Gnathifera</taxon>
        <taxon>Rotifera</taxon>
        <taxon>Eurotatoria</taxon>
        <taxon>Bdelloidea</taxon>
        <taxon>Philodinida</taxon>
        <taxon>Philodinidae</taxon>
        <taxon>Rotaria</taxon>
    </lineage>
</organism>
<feature type="compositionally biased region" description="Low complexity" evidence="5">
    <location>
        <begin position="22"/>
        <end position="39"/>
    </location>
</feature>
<dbReference type="AlphaFoldDB" id="A0A813W5K1"/>
<evidence type="ECO:0008006" key="10">
    <source>
        <dbReference type="Google" id="ProtNLM"/>
    </source>
</evidence>